<evidence type="ECO:0000256" key="3">
    <source>
        <dbReference type="ARBA" id="ARBA00022649"/>
    </source>
</evidence>
<dbReference type="RefSeq" id="WP_099113541.1">
    <property type="nucleotide sequence ID" value="NZ_CAWNQI010000073.1"/>
</dbReference>
<dbReference type="OrthoDB" id="9815501at2"/>
<dbReference type="NCBIfam" id="TIGR02606">
    <property type="entry name" value="antidote_CC2985"/>
    <property type="match status" value="1"/>
</dbReference>
<reference evidence="5 6" key="1">
    <citation type="journal article" date="2017" name="Nat. Microbiol.">
        <title>Natural product diversity associated with the nematode symbionts Photorhabdus and Xenorhabdus.</title>
        <authorList>
            <person name="Tobias N.J."/>
            <person name="Wolff H."/>
            <person name="Djahanschiri B."/>
            <person name="Grundmann F."/>
            <person name="Kronenwerth M."/>
            <person name="Shi Y.M."/>
            <person name="Simonyi S."/>
            <person name="Grun P."/>
            <person name="Shapiro-Ilan D."/>
            <person name="Pidot S.J."/>
            <person name="Stinear T.P."/>
            <person name="Ebersberger I."/>
            <person name="Bode H.B."/>
        </authorList>
    </citation>
    <scope>NUCLEOTIDE SEQUENCE [LARGE SCALE GENOMIC DNA]</scope>
    <source>
        <strain evidence="5 6">DSM 17902</strain>
    </source>
</reference>
<dbReference type="InterPro" id="IPR010985">
    <property type="entry name" value="Ribbon_hlx_hlx"/>
</dbReference>
<organism evidence="5 6">
    <name type="scientific">Xenorhabdus miraniensis</name>
    <dbReference type="NCBI Taxonomy" id="351674"/>
    <lineage>
        <taxon>Bacteria</taxon>
        <taxon>Pseudomonadati</taxon>
        <taxon>Pseudomonadota</taxon>
        <taxon>Gammaproteobacteria</taxon>
        <taxon>Enterobacterales</taxon>
        <taxon>Morganellaceae</taxon>
        <taxon>Xenorhabdus</taxon>
    </lineage>
</organism>
<evidence type="ECO:0000256" key="4">
    <source>
        <dbReference type="ARBA" id="ARBA00037106"/>
    </source>
</evidence>
<keyword evidence="3" id="KW-1277">Toxin-antitoxin system</keyword>
<dbReference type="PANTHER" id="PTHR36582:SF2">
    <property type="entry name" value="ANTITOXIN PARD"/>
    <property type="match status" value="1"/>
</dbReference>
<accession>A0A2D0JTY3</accession>
<protein>
    <recommendedName>
        <fullName evidence="2">Antitoxin ParD</fullName>
    </recommendedName>
</protein>
<comment type="similarity">
    <text evidence="1">Belongs to the ParD antitoxin family.</text>
</comment>
<comment type="caution">
    <text evidence="5">The sequence shown here is derived from an EMBL/GenBank/DDBJ whole genome shotgun (WGS) entry which is preliminary data.</text>
</comment>
<dbReference type="InterPro" id="IPR038296">
    <property type="entry name" value="ParD_sf"/>
</dbReference>
<dbReference type="InterPro" id="IPR022789">
    <property type="entry name" value="ParD"/>
</dbReference>
<dbReference type="Proteomes" id="UP000221980">
    <property type="component" value="Unassembled WGS sequence"/>
</dbReference>
<name>A0A2D0JTY3_9GAMM</name>
<evidence type="ECO:0000256" key="1">
    <source>
        <dbReference type="ARBA" id="ARBA00008580"/>
    </source>
</evidence>
<evidence type="ECO:0000256" key="2">
    <source>
        <dbReference type="ARBA" id="ARBA00017940"/>
    </source>
</evidence>
<dbReference type="SUPFAM" id="SSF47598">
    <property type="entry name" value="Ribbon-helix-helix"/>
    <property type="match status" value="1"/>
</dbReference>
<dbReference type="Pfam" id="PF03693">
    <property type="entry name" value="ParD_antitoxin"/>
    <property type="match status" value="1"/>
</dbReference>
<dbReference type="CDD" id="cd22231">
    <property type="entry name" value="RHH_NikR_HicB-like"/>
    <property type="match status" value="1"/>
</dbReference>
<dbReference type="GO" id="GO:0006355">
    <property type="term" value="P:regulation of DNA-templated transcription"/>
    <property type="evidence" value="ECO:0007669"/>
    <property type="project" value="InterPro"/>
</dbReference>
<dbReference type="PANTHER" id="PTHR36582">
    <property type="entry name" value="ANTITOXIN PARD"/>
    <property type="match status" value="1"/>
</dbReference>
<gene>
    <name evidence="5" type="ORF">Xmir_01256</name>
</gene>
<proteinExistence type="inferred from homology"/>
<keyword evidence="6" id="KW-1185">Reference proteome</keyword>
<dbReference type="EMBL" id="NITZ01000004">
    <property type="protein sequence ID" value="PHM49802.1"/>
    <property type="molecule type" value="Genomic_DNA"/>
</dbReference>
<evidence type="ECO:0000313" key="6">
    <source>
        <dbReference type="Proteomes" id="UP000221980"/>
    </source>
</evidence>
<comment type="function">
    <text evidence="4">Antitoxin component of a type II toxin-antitoxin (TA) system. Neutralizes the effect of toxin ParE.</text>
</comment>
<sequence length="86" mass="9781">MATRTMTVDTGEELRRFVESLVESGTYKTNSEVVREGLRLLQEKQAESKLEVLRQLIDEGDNSGKAVIWELNTFLTNVKSKIHNAQ</sequence>
<dbReference type="AlphaFoldDB" id="A0A2D0JTY3"/>
<evidence type="ECO:0000313" key="5">
    <source>
        <dbReference type="EMBL" id="PHM49802.1"/>
    </source>
</evidence>
<dbReference type="Gene3D" id="6.10.10.120">
    <property type="entry name" value="Antitoxin ParD1-like"/>
    <property type="match status" value="1"/>
</dbReference>